<evidence type="ECO:0000259" key="3">
    <source>
        <dbReference type="Pfam" id="PF06414"/>
    </source>
</evidence>
<name>A0ABP7G322_9FLAO</name>
<dbReference type="Proteomes" id="UP001500748">
    <property type="component" value="Unassembled WGS sequence"/>
</dbReference>
<evidence type="ECO:0000313" key="4">
    <source>
        <dbReference type="EMBL" id="GAA3755017.1"/>
    </source>
</evidence>
<dbReference type="PANTHER" id="PTHR39206:SF1">
    <property type="entry name" value="SLL8004 PROTEIN"/>
    <property type="match status" value="1"/>
</dbReference>
<evidence type="ECO:0000256" key="2">
    <source>
        <dbReference type="ARBA" id="ARBA00022840"/>
    </source>
</evidence>
<dbReference type="InterPro" id="IPR010488">
    <property type="entry name" value="Zeta_toxin_domain"/>
</dbReference>
<proteinExistence type="predicted"/>
<feature type="domain" description="Zeta toxin" evidence="3">
    <location>
        <begin position="110"/>
        <end position="201"/>
    </location>
</feature>
<protein>
    <submittedName>
        <fullName evidence="4">Zeta toxin family protein</fullName>
    </submittedName>
</protein>
<sequence length="247" mass="28543">MSQARLRIFAGPNGSGKSTLFDSFSKKYNAGIFLNADLIEKELANNGYIDLSEFKLNLTQKDLNEFLKTERAVSLIKKSIENNHKIDFCLRENVIVDAQKETHSYEGALISAFLRHHLQESRIDFCFETVMSHPSKIEEIKEAKQKGYKTYLYFICIDDPEVNVSRVENRVIKGGHNVSSEKISSRYYNTLNNLMTMVENADKCYLFDNSSEEYKLIAKVADNKLSLEIDPSELPNWFIDYVLKYYI</sequence>
<keyword evidence="1" id="KW-0547">Nucleotide-binding</keyword>
<comment type="caution">
    <text evidence="4">The sequence shown here is derived from an EMBL/GenBank/DDBJ whole genome shotgun (WGS) entry which is preliminary data.</text>
</comment>
<evidence type="ECO:0000313" key="5">
    <source>
        <dbReference type="Proteomes" id="UP001500748"/>
    </source>
</evidence>
<accession>A0ABP7G322</accession>
<dbReference type="EMBL" id="BAABDU010000001">
    <property type="protein sequence ID" value="GAA3755017.1"/>
    <property type="molecule type" value="Genomic_DNA"/>
</dbReference>
<organism evidence="4 5">
    <name type="scientific">Flavobacterium ginsengiterrae</name>
    <dbReference type="NCBI Taxonomy" id="871695"/>
    <lineage>
        <taxon>Bacteria</taxon>
        <taxon>Pseudomonadati</taxon>
        <taxon>Bacteroidota</taxon>
        <taxon>Flavobacteriia</taxon>
        <taxon>Flavobacteriales</taxon>
        <taxon>Flavobacteriaceae</taxon>
        <taxon>Flavobacterium</taxon>
    </lineage>
</organism>
<reference evidence="5" key="1">
    <citation type="journal article" date="2019" name="Int. J. Syst. Evol. Microbiol.">
        <title>The Global Catalogue of Microorganisms (GCM) 10K type strain sequencing project: providing services to taxonomists for standard genome sequencing and annotation.</title>
        <authorList>
            <consortium name="The Broad Institute Genomics Platform"/>
            <consortium name="The Broad Institute Genome Sequencing Center for Infectious Disease"/>
            <person name="Wu L."/>
            <person name="Ma J."/>
        </authorList>
    </citation>
    <scope>NUCLEOTIDE SEQUENCE [LARGE SCALE GENOMIC DNA]</scope>
    <source>
        <strain evidence="5">JCM 17337</strain>
    </source>
</reference>
<keyword evidence="2" id="KW-0067">ATP-binding</keyword>
<gene>
    <name evidence="4" type="ORF">GCM10022423_01050</name>
</gene>
<dbReference type="SUPFAM" id="SSF52540">
    <property type="entry name" value="P-loop containing nucleoside triphosphate hydrolases"/>
    <property type="match status" value="1"/>
</dbReference>
<dbReference type="Gene3D" id="3.40.50.300">
    <property type="entry name" value="P-loop containing nucleotide triphosphate hydrolases"/>
    <property type="match status" value="1"/>
</dbReference>
<evidence type="ECO:0000256" key="1">
    <source>
        <dbReference type="ARBA" id="ARBA00022741"/>
    </source>
</evidence>
<dbReference type="InterPro" id="IPR027417">
    <property type="entry name" value="P-loop_NTPase"/>
</dbReference>
<dbReference type="Pfam" id="PF06414">
    <property type="entry name" value="Zeta_toxin"/>
    <property type="match status" value="1"/>
</dbReference>
<dbReference type="PANTHER" id="PTHR39206">
    <property type="entry name" value="SLL8004 PROTEIN"/>
    <property type="match status" value="1"/>
</dbReference>
<keyword evidence="5" id="KW-1185">Reference proteome</keyword>